<evidence type="ECO:0000256" key="4">
    <source>
        <dbReference type="ARBA" id="ARBA00022753"/>
    </source>
</evidence>
<feature type="compositionally biased region" description="Basic and acidic residues" evidence="7">
    <location>
        <begin position="179"/>
        <end position="189"/>
    </location>
</feature>
<dbReference type="PANTHER" id="PTHR22761">
    <property type="entry name" value="CHARGED MULTIVESICULAR BODY PROTEIN"/>
    <property type="match status" value="1"/>
</dbReference>
<keyword evidence="5" id="KW-0653">Protein transport</keyword>
<dbReference type="AlphaFoldDB" id="A0ABD3NIJ7"/>
<evidence type="ECO:0000313" key="9">
    <source>
        <dbReference type="Proteomes" id="UP001530400"/>
    </source>
</evidence>
<keyword evidence="4" id="KW-0967">Endosome</keyword>
<keyword evidence="9" id="KW-1185">Reference proteome</keyword>
<comment type="subcellular location">
    <subcellularLocation>
        <location evidence="1">Endosome membrane</location>
    </subcellularLocation>
</comment>
<evidence type="ECO:0008006" key="10">
    <source>
        <dbReference type="Google" id="ProtNLM"/>
    </source>
</evidence>
<evidence type="ECO:0000313" key="8">
    <source>
        <dbReference type="EMBL" id="KAL3774817.1"/>
    </source>
</evidence>
<dbReference type="InterPro" id="IPR005024">
    <property type="entry name" value="Snf7_fam"/>
</dbReference>
<organism evidence="8 9">
    <name type="scientific">Cyclotella atomus</name>
    <dbReference type="NCBI Taxonomy" id="382360"/>
    <lineage>
        <taxon>Eukaryota</taxon>
        <taxon>Sar</taxon>
        <taxon>Stramenopiles</taxon>
        <taxon>Ochrophyta</taxon>
        <taxon>Bacillariophyta</taxon>
        <taxon>Coscinodiscophyceae</taxon>
        <taxon>Thalassiosirophycidae</taxon>
        <taxon>Stephanodiscales</taxon>
        <taxon>Stephanodiscaceae</taxon>
        <taxon>Cyclotella</taxon>
    </lineage>
</organism>
<keyword evidence="3" id="KW-0813">Transport</keyword>
<proteinExistence type="inferred from homology"/>
<feature type="region of interest" description="Disordered" evidence="7">
    <location>
        <begin position="179"/>
        <end position="220"/>
    </location>
</feature>
<name>A0ABD3NIJ7_9STRA</name>
<evidence type="ECO:0000256" key="6">
    <source>
        <dbReference type="ARBA" id="ARBA00023136"/>
    </source>
</evidence>
<dbReference type="GO" id="GO:0010008">
    <property type="term" value="C:endosome membrane"/>
    <property type="evidence" value="ECO:0007669"/>
    <property type="project" value="UniProtKB-SubCell"/>
</dbReference>
<feature type="region of interest" description="Disordered" evidence="7">
    <location>
        <begin position="1"/>
        <end position="26"/>
    </location>
</feature>
<comment type="caution">
    <text evidence="8">The sequence shown here is derived from an EMBL/GenBank/DDBJ whole genome shotgun (WGS) entry which is preliminary data.</text>
</comment>
<dbReference type="Proteomes" id="UP001530400">
    <property type="component" value="Unassembled WGS sequence"/>
</dbReference>
<evidence type="ECO:0000256" key="1">
    <source>
        <dbReference type="ARBA" id="ARBA00004608"/>
    </source>
</evidence>
<comment type="similarity">
    <text evidence="2">Belongs to the SNF7 family.</text>
</comment>
<evidence type="ECO:0000256" key="5">
    <source>
        <dbReference type="ARBA" id="ARBA00022927"/>
    </source>
</evidence>
<evidence type="ECO:0000256" key="2">
    <source>
        <dbReference type="ARBA" id="ARBA00006190"/>
    </source>
</evidence>
<dbReference type="GO" id="GO:0015031">
    <property type="term" value="P:protein transport"/>
    <property type="evidence" value="ECO:0007669"/>
    <property type="project" value="UniProtKB-KW"/>
</dbReference>
<evidence type="ECO:0000256" key="7">
    <source>
        <dbReference type="SAM" id="MobiDB-lite"/>
    </source>
</evidence>
<dbReference type="EMBL" id="JALLPJ020001177">
    <property type="protein sequence ID" value="KAL3774817.1"/>
    <property type="molecule type" value="Genomic_DNA"/>
</dbReference>
<sequence>MGGIISKESKSKSKQPKGGTITPLDRAILDLKNSRDRLTKYRSKLEADSSKLATRAKSLHAEGKTTYALHLLRLRKYKLQETDRVDEQLITVLRLVEKISEKQNEQEVIIAMKRGKDALQILHDEMGLDDVLDLMDDIRDQDEVEKKINEILGSEGLRVVDEMGEEDILMELEQLEEEVRLESETKDETTESLPAVPTKPLPQVDKPKMNAGDVKVALSS</sequence>
<accession>A0ABD3NIJ7</accession>
<reference evidence="8 9" key="1">
    <citation type="submission" date="2024-10" db="EMBL/GenBank/DDBJ databases">
        <title>Updated reference genomes for cyclostephanoid diatoms.</title>
        <authorList>
            <person name="Roberts W.R."/>
            <person name="Alverson A.J."/>
        </authorList>
    </citation>
    <scope>NUCLEOTIDE SEQUENCE [LARGE SCALE GENOMIC DNA]</scope>
    <source>
        <strain evidence="8 9">AJA010-31</strain>
    </source>
</reference>
<keyword evidence="6" id="KW-0472">Membrane</keyword>
<dbReference type="Pfam" id="PF03357">
    <property type="entry name" value="Snf7"/>
    <property type="match status" value="1"/>
</dbReference>
<protein>
    <recommendedName>
        <fullName evidence="10">Charged multivesicular body protein 6</fullName>
    </recommendedName>
</protein>
<gene>
    <name evidence="8" type="ORF">ACHAWO_010351</name>
</gene>
<evidence type="ECO:0000256" key="3">
    <source>
        <dbReference type="ARBA" id="ARBA00022448"/>
    </source>
</evidence>
<dbReference type="PANTHER" id="PTHR22761:SF5">
    <property type="entry name" value="CHARGED MULTIVESICULAR BODY PROTEIN 6"/>
    <property type="match status" value="1"/>
</dbReference>